<organism evidence="2 3">
    <name type="scientific">Pseudomonas agarici</name>
    <dbReference type="NCBI Taxonomy" id="46677"/>
    <lineage>
        <taxon>Bacteria</taxon>
        <taxon>Pseudomonadati</taxon>
        <taxon>Pseudomonadota</taxon>
        <taxon>Gammaproteobacteria</taxon>
        <taxon>Pseudomonadales</taxon>
        <taxon>Pseudomonadaceae</taxon>
        <taxon>Pseudomonas</taxon>
    </lineage>
</organism>
<dbReference type="KEGG" id="pagb:AWM79_06360"/>
<dbReference type="SMART" id="SM00862">
    <property type="entry name" value="Trans_reg_C"/>
    <property type="match status" value="1"/>
</dbReference>
<evidence type="ECO:0000313" key="2">
    <source>
        <dbReference type="EMBL" id="AMB84951.1"/>
    </source>
</evidence>
<dbReference type="PRINTS" id="PR00364">
    <property type="entry name" value="DISEASERSIST"/>
</dbReference>
<dbReference type="InterPro" id="IPR058852">
    <property type="entry name" value="HTH_77"/>
</dbReference>
<evidence type="ECO:0000256" key="1">
    <source>
        <dbReference type="ARBA" id="ARBA00023125"/>
    </source>
</evidence>
<proteinExistence type="predicted"/>
<dbReference type="Pfam" id="PF25872">
    <property type="entry name" value="HTH_77"/>
    <property type="match status" value="1"/>
</dbReference>
<keyword evidence="3" id="KW-1185">Reference proteome</keyword>
<name>A0A0X1SYN7_PSEAA</name>
<dbReference type="PROSITE" id="PS51755">
    <property type="entry name" value="OMPR_PHOB"/>
    <property type="match status" value="1"/>
</dbReference>
<dbReference type="GO" id="GO:0006355">
    <property type="term" value="P:regulation of DNA-templated transcription"/>
    <property type="evidence" value="ECO:0007669"/>
    <property type="project" value="InterPro"/>
</dbReference>
<protein>
    <submittedName>
        <fullName evidence="2">Transcriptional regulator</fullName>
    </submittedName>
</protein>
<dbReference type="Gene3D" id="3.40.50.300">
    <property type="entry name" value="P-loop containing nucleotide triphosphate hydrolases"/>
    <property type="match status" value="1"/>
</dbReference>
<dbReference type="Proteomes" id="UP000063229">
    <property type="component" value="Chromosome"/>
</dbReference>
<dbReference type="InterPro" id="IPR036388">
    <property type="entry name" value="WH-like_DNA-bd_sf"/>
</dbReference>
<dbReference type="InterPro" id="IPR027417">
    <property type="entry name" value="P-loop_NTPase"/>
</dbReference>
<dbReference type="SUPFAM" id="SSF46894">
    <property type="entry name" value="C-terminal effector domain of the bipartite response regulators"/>
    <property type="match status" value="1"/>
</dbReference>
<dbReference type="Pfam" id="PF00486">
    <property type="entry name" value="Trans_reg_C"/>
    <property type="match status" value="1"/>
</dbReference>
<dbReference type="CDD" id="cd00383">
    <property type="entry name" value="trans_reg_C"/>
    <property type="match status" value="1"/>
</dbReference>
<dbReference type="Gene3D" id="1.10.10.10">
    <property type="entry name" value="Winged helix-like DNA-binding domain superfamily/Winged helix DNA-binding domain"/>
    <property type="match status" value="1"/>
</dbReference>
<dbReference type="SUPFAM" id="SSF52540">
    <property type="entry name" value="P-loop containing nucleoside triphosphate hydrolases"/>
    <property type="match status" value="1"/>
</dbReference>
<dbReference type="PANTHER" id="PTHR47691:SF3">
    <property type="entry name" value="HTH-TYPE TRANSCRIPTIONAL REGULATOR RV0890C-RELATED"/>
    <property type="match status" value="1"/>
</dbReference>
<dbReference type="PANTHER" id="PTHR47691">
    <property type="entry name" value="REGULATOR-RELATED"/>
    <property type="match status" value="1"/>
</dbReference>
<dbReference type="AlphaFoldDB" id="A0A0X1SYN7"/>
<evidence type="ECO:0000313" key="3">
    <source>
        <dbReference type="Proteomes" id="UP000063229"/>
    </source>
</evidence>
<dbReference type="InterPro" id="IPR001867">
    <property type="entry name" value="OmpR/PhoB-type_DNA-bd"/>
</dbReference>
<keyword evidence="1" id="KW-0238">DNA-binding</keyword>
<dbReference type="InterPro" id="IPR016032">
    <property type="entry name" value="Sig_transdc_resp-reg_C-effctor"/>
</dbReference>
<dbReference type="EMBL" id="CP014135">
    <property type="protein sequence ID" value="AMB84951.1"/>
    <property type="molecule type" value="Genomic_DNA"/>
</dbReference>
<reference evidence="2 3" key="1">
    <citation type="submission" date="2016-01" db="EMBL/GenBank/DDBJ databases">
        <authorList>
            <person name="McClelland M."/>
            <person name="Jain A."/>
            <person name="Saraogi P."/>
            <person name="Mendelson R."/>
            <person name="Westerman R."/>
            <person name="SanMiguel P."/>
            <person name="Csonka L."/>
        </authorList>
    </citation>
    <scope>NUCLEOTIDE SEQUENCE [LARGE SCALE GENOMIC DNA]</scope>
    <source>
        <strain evidence="2 3">NCPPB 2472</strain>
    </source>
</reference>
<accession>A0A0X1SYN7</accession>
<gene>
    <name evidence="2" type="ORF">AWM79_06360</name>
</gene>
<dbReference type="GO" id="GO:0000160">
    <property type="term" value="P:phosphorelay signal transduction system"/>
    <property type="evidence" value="ECO:0007669"/>
    <property type="project" value="InterPro"/>
</dbReference>
<dbReference type="STRING" id="46677.AWM79_06360"/>
<dbReference type="GO" id="GO:0003677">
    <property type="term" value="F:DNA binding"/>
    <property type="evidence" value="ECO:0007669"/>
    <property type="project" value="UniProtKB-UniRule"/>
</dbReference>
<sequence length="933" mass="103232">MQQQGAICFGPFILLARQHLLLKDGEPVTLGSRALALLIAMVERAGELLEKTELIAFAWPKMVVEECNLRAQIVALRRALSDDGHFAYIATVPGRGYRFIAPVTQYDSVGDNTAVVEVKSPVKSELPALMTPIIGREEVIRELCEQVISRRFVTLTGPGGIGKTTVALAVANALADEFPQGSCFIDLAPVTAPHLIPGMLASALRLNAMVDDPLRGVISALSSSRLLLVFDNCEPVLESVAGLIEQLLRQAPQCCVLTSSREPLRAAGESVQVLDSLPTPMADSDLNAAQALAYPAIQLFVERVQAHDPSFTLGEADVAAVCAICRKLDSSPLAIEIAAARVRTFGIPNLVNLLDGSFRLLMTGRRTAMPRHRSLAAALDWTYSILSPAEQGMLRQLAVFTGPFTLAAVRAVIHHQEPQDHNALSLLESLMEKSLLSAREDEAVKRYRLLETTRVYALEKLAEHDEAGLAHERHALFTRQLLAEAGQKLNSLSPAAWIALYGPEINAVRSALDWTYGAAEHLLAVEITLVAVPLWLHLGLLNECRSQVERGLEENRDLDHPATRRRMQLMTALATVLMLTYGAGEPVRGAWRQVREDAQILGDTEHKLKALWGLWSDRCAANQYREALELAERYILLAEQERIDDSPLLGKRMLATTLFYMADLAGARQNIDEAINTPCVSHSDVIEAHFDQRIAAYCLKANISLLEGRVDETMFTFDSNVEKALKLNHPATLWYTLCMSTLPIALLTDNLPSAACYLSLLQDSTTQHDLHIWRLFGDCFESILLIRQNQQERGVRQLGEALRLLRLQADGPLFSFFQGEYALGLSAIGLGDVGLEVLEHTLQLTLSRHERWYLPELLRLKARLHLAQGAATASELAHSLLYQARAEATYQGARFWIGRINNDLARLEELRRRRPMTEATGSIVPTLRVTRVR</sequence>